<evidence type="ECO:0000256" key="1">
    <source>
        <dbReference type="ARBA" id="ARBA00022441"/>
    </source>
</evidence>
<dbReference type="SMART" id="SM00612">
    <property type="entry name" value="Kelch"/>
    <property type="match status" value="6"/>
</dbReference>
<dbReference type="AlphaFoldDB" id="A0A8J9W5P2"/>
<evidence type="ECO:0000256" key="2">
    <source>
        <dbReference type="ARBA" id="ARBA00022737"/>
    </source>
</evidence>
<organism evidence="5 6">
    <name type="scientific">Branchiostoma lanceolatum</name>
    <name type="common">Common lancelet</name>
    <name type="synonym">Amphioxus lanceolatum</name>
    <dbReference type="NCBI Taxonomy" id="7740"/>
    <lineage>
        <taxon>Eukaryota</taxon>
        <taxon>Metazoa</taxon>
        <taxon>Chordata</taxon>
        <taxon>Cephalochordata</taxon>
        <taxon>Leptocardii</taxon>
        <taxon>Amphioxiformes</taxon>
        <taxon>Branchiostomatidae</taxon>
        <taxon>Branchiostoma</taxon>
    </lineage>
</organism>
<name>A0A8J9W5P2_BRALA</name>
<dbReference type="InterPro" id="IPR011333">
    <property type="entry name" value="SKP1/BTB/POZ_sf"/>
</dbReference>
<dbReference type="InterPro" id="IPR011705">
    <property type="entry name" value="BACK"/>
</dbReference>
<dbReference type="Gene3D" id="2.120.10.80">
    <property type="entry name" value="Kelch-type beta propeller"/>
    <property type="match status" value="1"/>
</dbReference>
<reference evidence="5" key="1">
    <citation type="submission" date="2022-01" db="EMBL/GenBank/DDBJ databases">
        <authorList>
            <person name="Braso-Vives M."/>
        </authorList>
    </citation>
    <scope>NUCLEOTIDE SEQUENCE</scope>
</reference>
<evidence type="ECO:0000259" key="3">
    <source>
        <dbReference type="SMART" id="SM00225"/>
    </source>
</evidence>
<dbReference type="InterPro" id="IPR015915">
    <property type="entry name" value="Kelch-typ_b-propeller"/>
</dbReference>
<dbReference type="InterPro" id="IPR006652">
    <property type="entry name" value="Kelch_1"/>
</dbReference>
<dbReference type="FunFam" id="1.25.40.420:FF:000001">
    <property type="entry name" value="Kelch-like family member 12"/>
    <property type="match status" value="1"/>
</dbReference>
<feature type="domain" description="BTB" evidence="3">
    <location>
        <begin position="27"/>
        <end position="142"/>
    </location>
</feature>
<dbReference type="Pfam" id="PF07707">
    <property type="entry name" value="BACK"/>
    <property type="match status" value="1"/>
</dbReference>
<dbReference type="PANTHER" id="PTHR45632:SF5">
    <property type="entry name" value="KELCH-LIKE PROTEIN 22"/>
    <property type="match status" value="1"/>
</dbReference>
<dbReference type="Gene3D" id="1.25.40.420">
    <property type="match status" value="1"/>
</dbReference>
<evidence type="ECO:0000313" key="6">
    <source>
        <dbReference type="Proteomes" id="UP000838412"/>
    </source>
</evidence>
<dbReference type="SUPFAM" id="SSF117281">
    <property type="entry name" value="Kelch motif"/>
    <property type="match status" value="1"/>
</dbReference>
<dbReference type="PANTHER" id="PTHR45632">
    <property type="entry name" value="LD33804P"/>
    <property type="match status" value="1"/>
</dbReference>
<dbReference type="Pfam" id="PF24681">
    <property type="entry name" value="Kelch_KLHDC2_KLHL20_DRC7"/>
    <property type="match status" value="1"/>
</dbReference>
<dbReference type="SMART" id="SM00875">
    <property type="entry name" value="BACK"/>
    <property type="match status" value="1"/>
</dbReference>
<sequence>MTLDMSSSQERHLLKELLRMRDEEVMTDVTLCVDGRELHCHRCVLVTCSQYFRLMFTMDMAEHYRKEVPVYGVSYCTMEQIVNFAYTGKVEFQEIPPILGAAKAPDPGDKYKTTIEELLSAADMFQILNLRRACAKYIMDKLNVDNCVKFYFFASLHNCDDLKKSCKELIEDHFILVSQKEEFLDLDQDQVSELLASDDLNVQKEEEVYEAALKWIKHLPHSRAESAPKLIKEVRLTRMDRSYLDEQLATDDLLSSSPECVSFIEQAGATQALDDSSGSACSVPCKDGPRHGMKEANTIFIIGGKQYTDMGDIEYCDTCFCFDPVNKTKCTVPTPDNAFCLSNMACTFYGSFLYVAGGTVQDLHSSSGWRPSDEFWEYDCVHNVWSQKPNMSHPRSNFSIVAIEGCIYALGGSYRSGRYDLVEVFELETEAWTDAKPMPYPLSDHCAVSLDRKIYVMGGFAGGSRKGITNRALCFDTVESNWTEIPTLMVMKKKASAAVLNGEIYVIGGTDYIEEMDIVEIYNVEKKRWRLGERLPEECCSAGVAVIDGKLYVCGGVRFHQVLDGIWVYNAEGDSWERMSGVRLTRQFEFGSTAALINQQRLKTVEGKKS</sequence>
<keyword evidence="6" id="KW-1185">Reference proteome</keyword>
<keyword evidence="2" id="KW-0677">Repeat</keyword>
<evidence type="ECO:0000259" key="4">
    <source>
        <dbReference type="SMART" id="SM00875"/>
    </source>
</evidence>
<dbReference type="Proteomes" id="UP000838412">
    <property type="component" value="Chromosome 11"/>
</dbReference>
<protein>
    <submittedName>
        <fullName evidence="5">KLHL6 protein</fullName>
    </submittedName>
</protein>
<dbReference type="PIRSF" id="PIRSF037037">
    <property type="entry name" value="Kelch-like_protein_gigaxonin"/>
    <property type="match status" value="1"/>
</dbReference>
<dbReference type="EMBL" id="OV696696">
    <property type="protein sequence ID" value="CAH1240656.1"/>
    <property type="molecule type" value="Genomic_DNA"/>
</dbReference>
<feature type="domain" description="BACK" evidence="4">
    <location>
        <begin position="147"/>
        <end position="249"/>
    </location>
</feature>
<dbReference type="SUPFAM" id="SSF54695">
    <property type="entry name" value="POZ domain"/>
    <property type="match status" value="1"/>
</dbReference>
<gene>
    <name evidence="5" type="primary">KLHL6</name>
    <name evidence="5" type="ORF">BLAG_LOCUS4523</name>
</gene>
<dbReference type="SMART" id="SM00225">
    <property type="entry name" value="BTB"/>
    <property type="match status" value="1"/>
</dbReference>
<dbReference type="Gene3D" id="3.30.710.10">
    <property type="entry name" value="Potassium Channel Kv1.1, Chain A"/>
    <property type="match status" value="1"/>
</dbReference>
<dbReference type="InterPro" id="IPR017096">
    <property type="entry name" value="BTB-kelch_protein"/>
</dbReference>
<accession>A0A8J9W5P2</accession>
<dbReference type="OrthoDB" id="45365at2759"/>
<proteinExistence type="predicted"/>
<keyword evidence="1" id="KW-0880">Kelch repeat</keyword>
<evidence type="ECO:0000313" key="5">
    <source>
        <dbReference type="EMBL" id="CAH1240656.1"/>
    </source>
</evidence>
<dbReference type="Pfam" id="PF00651">
    <property type="entry name" value="BTB"/>
    <property type="match status" value="1"/>
</dbReference>
<dbReference type="InterPro" id="IPR000210">
    <property type="entry name" value="BTB/POZ_dom"/>
</dbReference>
<dbReference type="Pfam" id="PF01344">
    <property type="entry name" value="Kelch_1"/>
    <property type="match status" value="2"/>
</dbReference>